<dbReference type="PANTHER" id="PTHR28144">
    <property type="entry name" value="ER MEMBRANE PROTEIN COMPLEX SUBUNIT 5"/>
    <property type="match status" value="1"/>
</dbReference>
<keyword evidence="8" id="KW-1185">Reference proteome</keyword>
<dbReference type="AlphaFoldDB" id="A0A1B7TA19"/>
<comment type="similarity">
    <text evidence="2">Belongs to the membrane magnesium transporter (TC 1.A.67) family.</text>
</comment>
<dbReference type="GO" id="GO:0034975">
    <property type="term" value="P:protein folding in endoplasmic reticulum"/>
    <property type="evidence" value="ECO:0007669"/>
    <property type="project" value="TreeGrafter"/>
</dbReference>
<dbReference type="OrthoDB" id="44756at2759"/>
<name>A0A1B7TA19_9ASCO</name>
<evidence type="ECO:0000313" key="8">
    <source>
        <dbReference type="Proteomes" id="UP000092321"/>
    </source>
</evidence>
<keyword evidence="6" id="KW-0732">Signal</keyword>
<feature type="signal peptide" evidence="6">
    <location>
        <begin position="1"/>
        <end position="19"/>
    </location>
</feature>
<comment type="subcellular location">
    <subcellularLocation>
        <location evidence="1">Endomembrane system</location>
        <topology evidence="1">Multi-pass membrane protein</topology>
    </subcellularLocation>
</comment>
<dbReference type="InterPro" id="IPR053279">
    <property type="entry name" value="EMC_subunit"/>
</dbReference>
<evidence type="ECO:0000256" key="3">
    <source>
        <dbReference type="ARBA" id="ARBA00022692"/>
    </source>
</evidence>
<sequence length="124" mass="13843">MSILSKALLLVGILQLIHAGYSLHEFNRILKLSPAAALHLSLPADVKLEVFSGMIISIISILFSFNKIEYIALKDTENKIATLNQRLLPIKANLSNGVLNSSKFTEDYNTPHFFSFNLGEKKKK</sequence>
<evidence type="ECO:0008006" key="9">
    <source>
        <dbReference type="Google" id="ProtNLM"/>
    </source>
</evidence>
<evidence type="ECO:0000256" key="4">
    <source>
        <dbReference type="ARBA" id="ARBA00022989"/>
    </source>
</evidence>
<dbReference type="EMBL" id="LXPE01000069">
    <property type="protein sequence ID" value="OBA25582.1"/>
    <property type="molecule type" value="Genomic_DNA"/>
</dbReference>
<dbReference type="Pfam" id="PF10270">
    <property type="entry name" value="MMgT"/>
    <property type="match status" value="1"/>
</dbReference>
<proteinExistence type="inferred from homology"/>
<keyword evidence="4" id="KW-1133">Transmembrane helix</keyword>
<dbReference type="GO" id="GO:0072546">
    <property type="term" value="C:EMC complex"/>
    <property type="evidence" value="ECO:0007669"/>
    <property type="project" value="TreeGrafter"/>
</dbReference>
<accession>A0A1B7TA19</accession>
<feature type="chain" id="PRO_5008598655" description="Membrane magnesium transporter" evidence="6">
    <location>
        <begin position="20"/>
        <end position="124"/>
    </location>
</feature>
<dbReference type="PANTHER" id="PTHR28144:SF1">
    <property type="entry name" value="ER MEMBRANE PROTEIN COMPLEX SUBUNIT 5"/>
    <property type="match status" value="1"/>
</dbReference>
<evidence type="ECO:0000256" key="6">
    <source>
        <dbReference type="SAM" id="SignalP"/>
    </source>
</evidence>
<evidence type="ECO:0000256" key="2">
    <source>
        <dbReference type="ARBA" id="ARBA00006109"/>
    </source>
</evidence>
<reference evidence="8" key="1">
    <citation type="journal article" date="2016" name="Proc. Natl. Acad. Sci. U.S.A.">
        <title>Comparative genomics of biotechnologically important yeasts.</title>
        <authorList>
            <person name="Riley R."/>
            <person name="Haridas S."/>
            <person name="Wolfe K.H."/>
            <person name="Lopes M.R."/>
            <person name="Hittinger C.T."/>
            <person name="Goeker M."/>
            <person name="Salamov A.A."/>
            <person name="Wisecaver J.H."/>
            <person name="Long T.M."/>
            <person name="Calvey C.H."/>
            <person name="Aerts A.L."/>
            <person name="Barry K.W."/>
            <person name="Choi C."/>
            <person name="Clum A."/>
            <person name="Coughlan A.Y."/>
            <person name="Deshpande S."/>
            <person name="Douglass A.P."/>
            <person name="Hanson S.J."/>
            <person name="Klenk H.-P."/>
            <person name="LaButti K.M."/>
            <person name="Lapidus A."/>
            <person name="Lindquist E.A."/>
            <person name="Lipzen A.M."/>
            <person name="Meier-Kolthoff J.P."/>
            <person name="Ohm R.A."/>
            <person name="Otillar R.P."/>
            <person name="Pangilinan J.L."/>
            <person name="Peng Y."/>
            <person name="Rokas A."/>
            <person name="Rosa C.A."/>
            <person name="Scheuner C."/>
            <person name="Sibirny A.A."/>
            <person name="Slot J.C."/>
            <person name="Stielow J.B."/>
            <person name="Sun H."/>
            <person name="Kurtzman C.P."/>
            <person name="Blackwell M."/>
            <person name="Grigoriev I.V."/>
            <person name="Jeffries T.W."/>
        </authorList>
    </citation>
    <scope>NUCLEOTIDE SEQUENCE [LARGE SCALE GENOMIC DNA]</scope>
    <source>
        <strain evidence="8">NRRL Y-1626</strain>
    </source>
</reference>
<dbReference type="InterPro" id="IPR018937">
    <property type="entry name" value="MMgT"/>
</dbReference>
<dbReference type="Proteomes" id="UP000092321">
    <property type="component" value="Unassembled WGS sequence"/>
</dbReference>
<evidence type="ECO:0000256" key="1">
    <source>
        <dbReference type="ARBA" id="ARBA00004127"/>
    </source>
</evidence>
<gene>
    <name evidence="7" type="ORF">HANVADRAFT_53828</name>
</gene>
<comment type="caution">
    <text evidence="7">The sequence shown here is derived from an EMBL/GenBank/DDBJ whole genome shotgun (WGS) entry which is preliminary data.</text>
</comment>
<keyword evidence="5" id="KW-0472">Membrane</keyword>
<evidence type="ECO:0000256" key="5">
    <source>
        <dbReference type="ARBA" id="ARBA00023136"/>
    </source>
</evidence>
<keyword evidence="3" id="KW-0812">Transmembrane</keyword>
<evidence type="ECO:0000313" key="7">
    <source>
        <dbReference type="EMBL" id="OBA25582.1"/>
    </source>
</evidence>
<protein>
    <recommendedName>
        <fullName evidence="9">Membrane magnesium transporter</fullName>
    </recommendedName>
</protein>
<organism evidence="7 8">
    <name type="scientific">Hanseniaspora valbyensis NRRL Y-1626</name>
    <dbReference type="NCBI Taxonomy" id="766949"/>
    <lineage>
        <taxon>Eukaryota</taxon>
        <taxon>Fungi</taxon>
        <taxon>Dikarya</taxon>
        <taxon>Ascomycota</taxon>
        <taxon>Saccharomycotina</taxon>
        <taxon>Saccharomycetes</taxon>
        <taxon>Saccharomycodales</taxon>
        <taxon>Saccharomycodaceae</taxon>
        <taxon>Hanseniaspora</taxon>
    </lineage>
</organism>